<dbReference type="Pfam" id="PF02021">
    <property type="entry name" value="UPF0102"/>
    <property type="match status" value="1"/>
</dbReference>
<reference evidence="3 4" key="1">
    <citation type="submission" date="2019-04" db="EMBL/GenBank/DDBJ databases">
        <title>genome sequence of strain W3.</title>
        <authorList>
            <person name="Gao J."/>
            <person name="Sun J."/>
        </authorList>
    </citation>
    <scope>NUCLEOTIDE SEQUENCE [LARGE SCALE GENOMIC DNA]</scope>
    <source>
        <strain evidence="3 4">W3</strain>
    </source>
</reference>
<dbReference type="HAMAP" id="MF_00048">
    <property type="entry name" value="UPF0102"/>
    <property type="match status" value="1"/>
</dbReference>
<dbReference type="InterPro" id="IPR011335">
    <property type="entry name" value="Restrct_endonuc-II-like"/>
</dbReference>
<accession>A0A4V4HR83</accession>
<dbReference type="GO" id="GO:0003676">
    <property type="term" value="F:nucleic acid binding"/>
    <property type="evidence" value="ECO:0007669"/>
    <property type="project" value="InterPro"/>
</dbReference>
<sequence length="122" mass="14268">MKPRSADRKRIRAERLGRWSEYRAALALLLKGYRIVALRYKTKAGEVDIIARRGNLVIFVEVKARRDLRAGVDAVSYTAEKRIENAADHWLRKQSDATRLSLRHDIIVVRPWRWPTHFEGAF</sequence>
<dbReference type="RefSeq" id="WP_136540177.1">
    <property type="nucleotide sequence ID" value="NZ_STGU01000004.1"/>
</dbReference>
<dbReference type="InterPro" id="IPR003509">
    <property type="entry name" value="UPF0102_YraN-like"/>
</dbReference>
<dbReference type="AlphaFoldDB" id="A0A4V4HR83"/>
<dbReference type="PANTHER" id="PTHR34039">
    <property type="entry name" value="UPF0102 PROTEIN YRAN"/>
    <property type="match status" value="1"/>
</dbReference>
<evidence type="ECO:0000256" key="2">
    <source>
        <dbReference type="HAMAP-Rule" id="MF_00048"/>
    </source>
</evidence>
<comment type="caution">
    <text evidence="3">The sequence shown here is derived from an EMBL/GenBank/DDBJ whole genome shotgun (WGS) entry which is preliminary data.</text>
</comment>
<dbReference type="NCBIfam" id="NF009151">
    <property type="entry name" value="PRK12497.1-5"/>
    <property type="match status" value="1"/>
</dbReference>
<dbReference type="SUPFAM" id="SSF52980">
    <property type="entry name" value="Restriction endonuclease-like"/>
    <property type="match status" value="1"/>
</dbReference>
<dbReference type="Proteomes" id="UP000307378">
    <property type="component" value="Unassembled WGS sequence"/>
</dbReference>
<dbReference type="PANTHER" id="PTHR34039:SF1">
    <property type="entry name" value="UPF0102 PROTEIN YRAN"/>
    <property type="match status" value="1"/>
</dbReference>
<proteinExistence type="inferred from homology"/>
<name>A0A4V4HR83_9HYPH</name>
<evidence type="ECO:0000256" key="1">
    <source>
        <dbReference type="ARBA" id="ARBA00006738"/>
    </source>
</evidence>
<comment type="similarity">
    <text evidence="1 2">Belongs to the UPF0102 family.</text>
</comment>
<dbReference type="Gene3D" id="3.40.1350.10">
    <property type="match status" value="1"/>
</dbReference>
<evidence type="ECO:0000313" key="4">
    <source>
        <dbReference type="Proteomes" id="UP000307378"/>
    </source>
</evidence>
<dbReference type="InterPro" id="IPR011856">
    <property type="entry name" value="tRNA_endonuc-like_dom_sf"/>
</dbReference>
<protein>
    <recommendedName>
        <fullName evidence="2">UPF0102 protein FAA86_09870</fullName>
    </recommendedName>
</protein>
<gene>
    <name evidence="3" type="ORF">FAA86_09870</name>
</gene>
<dbReference type="EMBL" id="STGU01000004">
    <property type="protein sequence ID" value="THV36796.1"/>
    <property type="molecule type" value="Genomic_DNA"/>
</dbReference>
<evidence type="ECO:0000313" key="3">
    <source>
        <dbReference type="EMBL" id="THV36796.1"/>
    </source>
</evidence>
<organism evidence="3 4">
    <name type="scientific">Rhizobium rosettiformans W3</name>
    <dbReference type="NCBI Taxonomy" id="538378"/>
    <lineage>
        <taxon>Bacteria</taxon>
        <taxon>Pseudomonadati</taxon>
        <taxon>Pseudomonadota</taxon>
        <taxon>Alphaproteobacteria</taxon>
        <taxon>Hyphomicrobiales</taxon>
        <taxon>Rhizobiaceae</taxon>
        <taxon>Rhizobium/Agrobacterium group</taxon>
        <taxon>Rhizobium</taxon>
    </lineage>
</organism>